<keyword evidence="1" id="KW-0012">Acyltransferase</keyword>
<dbReference type="GO" id="GO:0016746">
    <property type="term" value="F:acyltransferase activity"/>
    <property type="evidence" value="ECO:0007669"/>
    <property type="project" value="UniProtKB-KW"/>
</dbReference>
<name>A0A655A0J2_MYCTX</name>
<dbReference type="Proteomes" id="UP000050164">
    <property type="component" value="Unassembled WGS sequence"/>
</dbReference>
<keyword evidence="1" id="KW-0808">Transferase</keyword>
<dbReference type="EMBL" id="CNFT01000380">
    <property type="protein sequence ID" value="CKR61420.1"/>
    <property type="molecule type" value="Genomic_DNA"/>
</dbReference>
<gene>
    <name evidence="2" type="ORF">ERS007739_04864</name>
    <name evidence="1" type="ORF">ERS027659_01845</name>
</gene>
<evidence type="ECO:0000313" key="1">
    <source>
        <dbReference type="EMBL" id="CKR61420.1"/>
    </source>
</evidence>
<accession>A0A655A0J2</accession>
<protein>
    <submittedName>
        <fullName evidence="1">Acyltransferase domain-containing protein</fullName>
    </submittedName>
</protein>
<reference evidence="3 4" key="1">
    <citation type="submission" date="2015-03" db="EMBL/GenBank/DDBJ databases">
        <authorList>
            <consortium name="Pathogen Informatics"/>
        </authorList>
    </citation>
    <scope>NUCLEOTIDE SEQUENCE [LARGE SCALE GENOMIC DNA]</scope>
    <source>
        <strain evidence="1 4">Bir 185</strain>
        <strain evidence="3">N09902308</strain>
    </source>
</reference>
<dbReference type="Proteomes" id="UP000039021">
    <property type="component" value="Unassembled WGS sequence"/>
</dbReference>
<organism evidence="1 4">
    <name type="scientific">Mycobacterium tuberculosis</name>
    <dbReference type="NCBI Taxonomy" id="1773"/>
    <lineage>
        <taxon>Bacteria</taxon>
        <taxon>Bacillati</taxon>
        <taxon>Actinomycetota</taxon>
        <taxon>Actinomycetes</taxon>
        <taxon>Mycobacteriales</taxon>
        <taxon>Mycobacteriaceae</taxon>
        <taxon>Mycobacterium</taxon>
        <taxon>Mycobacterium tuberculosis complex</taxon>
    </lineage>
</organism>
<proteinExistence type="predicted"/>
<sequence length="47" mass="5292">MQVLDPINLTKQFGEDPDVDAVDEHVRSVMQQALNDLAAKRRFPILG</sequence>
<evidence type="ECO:0000313" key="3">
    <source>
        <dbReference type="Proteomes" id="UP000039021"/>
    </source>
</evidence>
<reference evidence="2" key="2">
    <citation type="submission" date="2015-03" db="EMBL/GenBank/DDBJ databases">
        <authorList>
            <consortium name="Pathogen Informatics"/>
            <person name="Murphy D."/>
        </authorList>
    </citation>
    <scope>NUCLEOTIDE SEQUENCE</scope>
    <source>
        <strain evidence="2">N09902308</strain>
    </source>
</reference>
<evidence type="ECO:0000313" key="2">
    <source>
        <dbReference type="EMBL" id="CPA81442.1"/>
    </source>
</evidence>
<evidence type="ECO:0000313" key="4">
    <source>
        <dbReference type="Proteomes" id="UP000050164"/>
    </source>
</evidence>
<dbReference type="EMBL" id="CSBK01003330">
    <property type="protein sequence ID" value="CPA81442.1"/>
    <property type="molecule type" value="Genomic_DNA"/>
</dbReference>
<dbReference type="AlphaFoldDB" id="A0A655A0J2"/>